<dbReference type="HAMAP" id="MF_01678">
    <property type="entry name" value="Salvage_MtnA"/>
    <property type="match status" value="1"/>
</dbReference>
<dbReference type="AlphaFoldDB" id="A0A318LGG2"/>
<dbReference type="Gene3D" id="1.20.120.420">
    <property type="entry name" value="translation initiation factor eif-2b, domain 1"/>
    <property type="match status" value="1"/>
</dbReference>
<keyword evidence="5" id="KW-1185">Reference proteome</keyword>
<dbReference type="FunFam" id="3.40.50.10470:FF:000006">
    <property type="entry name" value="Methylthioribose-1-phosphate isomerase"/>
    <property type="match status" value="1"/>
</dbReference>
<feature type="binding site" evidence="3">
    <location>
        <position position="86"/>
    </location>
    <ligand>
        <name>substrate</name>
    </ligand>
</feature>
<dbReference type="OrthoDB" id="9803436at2"/>
<dbReference type="EC" id="5.3.1.23" evidence="3"/>
<comment type="similarity">
    <text evidence="3">Belongs to the EIF-2B alpha/beta/delta subunits family. MtnA subfamily.</text>
</comment>
<protein>
    <recommendedName>
        <fullName evidence="3">Methylthioribose-1-phosphate isomerase</fullName>
        <shortName evidence="3">M1Pi</shortName>
        <shortName evidence="3">MTR-1-P isomerase</shortName>
        <ecNumber evidence="3">5.3.1.23</ecNumber>
    </recommendedName>
    <alternativeName>
        <fullName evidence="3">S-methyl-5-thioribose-1-phosphate isomerase</fullName>
    </alternativeName>
</protein>
<feature type="site" description="Transition state stabilizer" evidence="3">
    <location>
        <position position="151"/>
    </location>
</feature>
<comment type="function">
    <text evidence="3">Catalyzes the interconversion of methylthioribose-1-phosphate (MTR-1-P) into methylthioribulose-1-phosphate (MTRu-1-P).</text>
</comment>
<dbReference type="Gene3D" id="3.40.50.10470">
    <property type="entry name" value="Translation initiation factor eif-2b, domain 2"/>
    <property type="match status" value="1"/>
</dbReference>
<gene>
    <name evidence="3" type="primary">mtnA</name>
    <name evidence="4" type="ORF">BA062_28240</name>
</gene>
<evidence type="ECO:0000313" key="5">
    <source>
        <dbReference type="Proteomes" id="UP000247892"/>
    </source>
</evidence>
<name>A0A318LGG2_9PSEU</name>
<reference evidence="4 5" key="1">
    <citation type="submission" date="2016-07" db="EMBL/GenBank/DDBJ databases">
        <title>Draft genome sequence of Prauserella sp. YIM 121212, isolated from alkaline soil.</title>
        <authorList>
            <person name="Ruckert C."/>
            <person name="Albersmeier A."/>
            <person name="Jiang C.-L."/>
            <person name="Jiang Y."/>
            <person name="Kalinowski J."/>
            <person name="Schneider O."/>
            <person name="Winkler A."/>
            <person name="Zotchev S.B."/>
        </authorList>
    </citation>
    <scope>NUCLEOTIDE SEQUENCE [LARGE SCALE GENOMIC DNA]</scope>
    <source>
        <strain evidence="4 5">YIM 121212</strain>
    </source>
</reference>
<sequence>MGHVGRTIDWADGTVVIVDQCALPAEHRLLRLATVDELIGAIQRLAVRGAPALGAAGALGVALAAHRHGADTAAVHADAGRLATARPTAVNLRWGVERALTKLPGGAEAVLAEALAMLDEDERVNREASAHAARLLLGTCARRPLRLLTHCNTGRLATVDWGTALGVVRHLHAEGELEYVLADETRPLLQGARLTAWELAEEAIPYRLLPDAAAAAAMARGLVDGVVVGADRIAANGDTANKIGTYGLALAAARHGLPFVVVAPSSTVDASLPDGGAIVIEERAPEEVTHVAGNPVAPKDAAVFNPAFDVTPVDLITAVVTEHGVVAGTAR</sequence>
<dbReference type="UniPathway" id="UPA00904">
    <property type="reaction ID" value="UER00874"/>
</dbReference>
<accession>A0A318LGG2</accession>
<dbReference type="InterPro" id="IPR000649">
    <property type="entry name" value="IF-2B-related"/>
</dbReference>
<dbReference type="NCBIfam" id="NF004326">
    <property type="entry name" value="PRK05720.1"/>
    <property type="match status" value="1"/>
</dbReference>
<dbReference type="InterPro" id="IPR037171">
    <property type="entry name" value="NagB/RpiA_transferase-like"/>
</dbReference>
<dbReference type="NCBIfam" id="TIGR00512">
    <property type="entry name" value="salvage_mtnA"/>
    <property type="match status" value="1"/>
</dbReference>
<dbReference type="SUPFAM" id="SSF100950">
    <property type="entry name" value="NagB/RpiA/CoA transferase-like"/>
    <property type="match status" value="1"/>
</dbReference>
<keyword evidence="3" id="KW-0028">Amino-acid biosynthesis</keyword>
<feature type="binding site" evidence="3">
    <location>
        <begin position="241"/>
        <end position="242"/>
    </location>
    <ligand>
        <name>substrate</name>
    </ligand>
</feature>
<dbReference type="GO" id="GO:0046523">
    <property type="term" value="F:S-methyl-5-thioribose-1-phosphate isomerase activity"/>
    <property type="evidence" value="ECO:0007669"/>
    <property type="project" value="UniProtKB-UniRule"/>
</dbReference>
<dbReference type="InterPro" id="IPR027363">
    <property type="entry name" value="M1Pi_N"/>
</dbReference>
<dbReference type="FunFam" id="1.20.120.420:FF:000003">
    <property type="entry name" value="Methylthioribose-1-phosphate isomerase"/>
    <property type="match status" value="1"/>
</dbReference>
<organism evidence="4 5">
    <name type="scientific">Prauserella flavalba</name>
    <dbReference type="NCBI Taxonomy" id="1477506"/>
    <lineage>
        <taxon>Bacteria</taxon>
        <taxon>Bacillati</taxon>
        <taxon>Actinomycetota</taxon>
        <taxon>Actinomycetes</taxon>
        <taxon>Pseudonocardiales</taxon>
        <taxon>Pseudonocardiaceae</taxon>
        <taxon>Prauserella</taxon>
    </lineage>
</organism>
<comment type="caution">
    <text evidence="4">The sequence shown here is derived from an EMBL/GenBank/DDBJ whole genome shotgun (WGS) entry which is preliminary data.</text>
</comment>
<dbReference type="InterPro" id="IPR005251">
    <property type="entry name" value="IF-M1Pi"/>
</dbReference>
<feature type="binding site" evidence="3">
    <location>
        <position position="190"/>
    </location>
    <ligand>
        <name>substrate</name>
    </ligand>
</feature>
<keyword evidence="1 3" id="KW-0413">Isomerase</keyword>
<dbReference type="NCBIfam" id="TIGR00524">
    <property type="entry name" value="eIF-2B_rel"/>
    <property type="match status" value="1"/>
</dbReference>
<keyword evidence="3" id="KW-0486">Methionine biosynthesis</keyword>
<evidence type="ECO:0000313" key="4">
    <source>
        <dbReference type="EMBL" id="PXY24138.1"/>
    </source>
</evidence>
<comment type="catalytic activity">
    <reaction evidence="2 3">
        <text>5-(methylsulfanyl)-alpha-D-ribose 1-phosphate = 5-(methylsulfanyl)-D-ribulose 1-phosphate</text>
        <dbReference type="Rhea" id="RHEA:19989"/>
        <dbReference type="ChEBI" id="CHEBI:58533"/>
        <dbReference type="ChEBI" id="CHEBI:58548"/>
        <dbReference type="EC" id="5.3.1.23"/>
    </reaction>
</comment>
<feature type="binding site" evidence="3">
    <location>
        <begin position="48"/>
        <end position="50"/>
    </location>
    <ligand>
        <name>substrate</name>
    </ligand>
</feature>
<feature type="active site" description="Proton donor" evidence="3">
    <location>
        <position position="231"/>
    </location>
</feature>
<dbReference type="EMBL" id="MASU01000013">
    <property type="protein sequence ID" value="PXY24138.1"/>
    <property type="molecule type" value="Genomic_DNA"/>
</dbReference>
<dbReference type="GO" id="GO:0019509">
    <property type="term" value="P:L-methionine salvage from methylthioadenosine"/>
    <property type="evidence" value="ECO:0007669"/>
    <property type="project" value="UniProtKB-UniRule"/>
</dbReference>
<proteinExistence type="inferred from homology"/>
<dbReference type="InterPro" id="IPR011559">
    <property type="entry name" value="Initiation_fac_2B_a/b/d"/>
</dbReference>
<dbReference type="Pfam" id="PF01008">
    <property type="entry name" value="IF-2B"/>
    <property type="match status" value="1"/>
</dbReference>
<evidence type="ECO:0000256" key="3">
    <source>
        <dbReference type="HAMAP-Rule" id="MF_01678"/>
    </source>
</evidence>
<comment type="pathway">
    <text evidence="3">Amino-acid biosynthesis; L-methionine biosynthesis via salvage pathway; L-methionine from S-methyl-5-thio-alpha-D-ribose 1-phosphate: step 1/6.</text>
</comment>
<dbReference type="PANTHER" id="PTHR43475">
    <property type="entry name" value="METHYLTHIORIBOSE-1-PHOSPHATE ISOMERASE"/>
    <property type="match status" value="1"/>
</dbReference>
<evidence type="ECO:0000256" key="2">
    <source>
        <dbReference type="ARBA" id="ARBA00052401"/>
    </source>
</evidence>
<dbReference type="RefSeq" id="WP_110342090.1">
    <property type="nucleotide sequence ID" value="NZ_JBHVKT010000046.1"/>
</dbReference>
<dbReference type="PANTHER" id="PTHR43475:SF1">
    <property type="entry name" value="METHYLTHIORIBOSE-1-PHOSPHATE ISOMERASE"/>
    <property type="match status" value="1"/>
</dbReference>
<dbReference type="Proteomes" id="UP000247892">
    <property type="component" value="Unassembled WGS sequence"/>
</dbReference>
<evidence type="ECO:0000256" key="1">
    <source>
        <dbReference type="ARBA" id="ARBA00023235"/>
    </source>
</evidence>
<dbReference type="InterPro" id="IPR042529">
    <property type="entry name" value="IF_2B-like_C"/>
</dbReference>